<sequence>MTRTIYQETRSGTRWTFTQWAVLVVCTVHILWAIAGFIAEPSFEVGHHAPTQKVLGMDYNGWHAVAGFALFAPGLFLCRRNSWSVLYLLAAAVAGTVPGIWALISPQVMWVMHMPDHVTDAVIHFATAAVLVLIAVVQIRRDGGWANTMSDLRRPPTL</sequence>
<keyword evidence="1" id="KW-0812">Transmembrane</keyword>
<dbReference type="AlphaFoldDB" id="A0A7Z0DPM0"/>
<comment type="caution">
    <text evidence="2">The sequence shown here is derived from an EMBL/GenBank/DDBJ whole genome shotgun (WGS) entry which is preliminary data.</text>
</comment>
<evidence type="ECO:0008006" key="4">
    <source>
        <dbReference type="Google" id="ProtNLM"/>
    </source>
</evidence>
<feature type="transmembrane region" description="Helical" evidence="1">
    <location>
        <begin position="85"/>
        <end position="109"/>
    </location>
</feature>
<keyword evidence="1" id="KW-1133">Transmembrane helix</keyword>
<feature type="transmembrane region" description="Helical" evidence="1">
    <location>
        <begin position="59"/>
        <end position="78"/>
    </location>
</feature>
<evidence type="ECO:0000313" key="3">
    <source>
        <dbReference type="Proteomes" id="UP000564496"/>
    </source>
</evidence>
<dbReference type="EMBL" id="JACBZR010000001">
    <property type="protein sequence ID" value="NYI79089.1"/>
    <property type="molecule type" value="Genomic_DNA"/>
</dbReference>
<organism evidence="2 3">
    <name type="scientific">Nocardioides panzhihuensis</name>
    <dbReference type="NCBI Taxonomy" id="860243"/>
    <lineage>
        <taxon>Bacteria</taxon>
        <taxon>Bacillati</taxon>
        <taxon>Actinomycetota</taxon>
        <taxon>Actinomycetes</taxon>
        <taxon>Propionibacteriales</taxon>
        <taxon>Nocardioidaceae</taxon>
        <taxon>Nocardioides</taxon>
    </lineage>
</organism>
<gene>
    <name evidence="2" type="ORF">BJ988_003737</name>
</gene>
<evidence type="ECO:0000256" key="1">
    <source>
        <dbReference type="SAM" id="Phobius"/>
    </source>
</evidence>
<proteinExistence type="predicted"/>
<name>A0A7Z0DPM0_9ACTN</name>
<accession>A0A7Z0DPM0</accession>
<dbReference type="RefSeq" id="WP_179659439.1">
    <property type="nucleotide sequence ID" value="NZ_JACBZR010000001.1"/>
</dbReference>
<keyword evidence="3" id="KW-1185">Reference proteome</keyword>
<feature type="transmembrane region" description="Helical" evidence="1">
    <location>
        <begin position="20"/>
        <end position="39"/>
    </location>
</feature>
<dbReference type="Proteomes" id="UP000564496">
    <property type="component" value="Unassembled WGS sequence"/>
</dbReference>
<keyword evidence="1" id="KW-0472">Membrane</keyword>
<evidence type="ECO:0000313" key="2">
    <source>
        <dbReference type="EMBL" id="NYI79089.1"/>
    </source>
</evidence>
<feature type="transmembrane region" description="Helical" evidence="1">
    <location>
        <begin position="121"/>
        <end position="139"/>
    </location>
</feature>
<dbReference type="Pfam" id="PF14325">
    <property type="entry name" value="DUF4383"/>
    <property type="match status" value="1"/>
</dbReference>
<reference evidence="2 3" key="1">
    <citation type="submission" date="2020-07" db="EMBL/GenBank/DDBJ databases">
        <title>Sequencing the genomes of 1000 actinobacteria strains.</title>
        <authorList>
            <person name="Klenk H.-P."/>
        </authorList>
    </citation>
    <scope>NUCLEOTIDE SEQUENCE [LARGE SCALE GENOMIC DNA]</scope>
    <source>
        <strain evidence="2 3">DSM 26487</strain>
    </source>
</reference>
<protein>
    <recommendedName>
        <fullName evidence="4">DUF4383 domain-containing protein</fullName>
    </recommendedName>
</protein>